<dbReference type="EMBL" id="VIIS01000439">
    <property type="protein sequence ID" value="KAF0309063.1"/>
    <property type="molecule type" value="Genomic_DNA"/>
</dbReference>
<dbReference type="GO" id="GO:0031012">
    <property type="term" value="C:extracellular matrix"/>
    <property type="evidence" value="ECO:0007669"/>
    <property type="project" value="TreeGrafter"/>
</dbReference>
<evidence type="ECO:0000313" key="6">
    <source>
        <dbReference type="Proteomes" id="UP000440578"/>
    </source>
</evidence>
<evidence type="ECO:0000256" key="4">
    <source>
        <dbReference type="SAM" id="SignalP"/>
    </source>
</evidence>
<evidence type="ECO:0000313" key="5">
    <source>
        <dbReference type="EMBL" id="KAF0309063.1"/>
    </source>
</evidence>
<dbReference type="GO" id="GO:0042302">
    <property type="term" value="F:structural constituent of cuticle"/>
    <property type="evidence" value="ECO:0007669"/>
    <property type="project" value="UniProtKB-UniRule"/>
</dbReference>
<accession>A0A6A4WSQ7</accession>
<comment type="caution">
    <text evidence="5">The sequence shown here is derived from an EMBL/GenBank/DDBJ whole genome shotgun (WGS) entry which is preliminary data.</text>
</comment>
<dbReference type="PANTHER" id="PTHR12236:SF79">
    <property type="entry name" value="CUTICULAR PROTEIN 50CB-RELATED"/>
    <property type="match status" value="1"/>
</dbReference>
<dbReference type="AlphaFoldDB" id="A0A6A4WSQ7"/>
<proteinExistence type="predicted"/>
<dbReference type="InterPro" id="IPR000618">
    <property type="entry name" value="Insect_cuticle"/>
</dbReference>
<evidence type="ECO:0000256" key="3">
    <source>
        <dbReference type="SAM" id="MobiDB-lite"/>
    </source>
</evidence>
<feature type="signal peptide" evidence="4">
    <location>
        <begin position="1"/>
        <end position="16"/>
    </location>
</feature>
<feature type="chain" id="PRO_5025508816" evidence="4">
    <location>
        <begin position="17"/>
        <end position="208"/>
    </location>
</feature>
<dbReference type="OrthoDB" id="6391411at2759"/>
<dbReference type="GO" id="GO:0005615">
    <property type="term" value="C:extracellular space"/>
    <property type="evidence" value="ECO:0007669"/>
    <property type="project" value="TreeGrafter"/>
</dbReference>
<gene>
    <name evidence="5" type="primary">ACP20_14</name>
    <name evidence="5" type="ORF">FJT64_019766</name>
</gene>
<keyword evidence="1 2" id="KW-0193">Cuticle</keyword>
<dbReference type="PROSITE" id="PS51155">
    <property type="entry name" value="CHIT_BIND_RR_2"/>
    <property type="match status" value="1"/>
</dbReference>
<name>A0A6A4WSQ7_AMPAM</name>
<dbReference type="InterPro" id="IPR051217">
    <property type="entry name" value="Insect_Cuticle_Struc_Prot"/>
</dbReference>
<dbReference type="Pfam" id="PF00379">
    <property type="entry name" value="Chitin_bind_4"/>
    <property type="match status" value="2"/>
</dbReference>
<dbReference type="PROSITE" id="PS00233">
    <property type="entry name" value="CHIT_BIND_RR_1"/>
    <property type="match status" value="1"/>
</dbReference>
<evidence type="ECO:0000256" key="1">
    <source>
        <dbReference type="ARBA" id="ARBA00022460"/>
    </source>
</evidence>
<reference evidence="5 6" key="1">
    <citation type="submission" date="2019-07" db="EMBL/GenBank/DDBJ databases">
        <title>Draft genome assembly of a fouling barnacle, Amphibalanus amphitrite (Darwin, 1854): The first reference genome for Thecostraca.</title>
        <authorList>
            <person name="Kim W."/>
        </authorList>
    </citation>
    <scope>NUCLEOTIDE SEQUENCE [LARGE SCALE GENOMIC DNA]</scope>
    <source>
        <strain evidence="5">SNU_AA5</strain>
        <tissue evidence="5">Soma without cirri and trophi</tissue>
    </source>
</reference>
<sequence length="208" mass="23814">MKVLFVLFALVAAASASDLGQYGDDQEHQDVEHTPYEFSYAVEDDDTVFSQSEQGDEEGDVEGEYAVNLPDGRVQTVLFVLFALVAAASASDLGQYGDEQEHQDVEHTPYEFSYAVEDDDTVFSQSEQGDEEGDVEGEYAVNLPDGRVQTVRYSAGDETGYTAEVSYEGEAQYPEQDSYTSRRRSRRKMERKRRKRRRMKRRRERRRN</sequence>
<feature type="compositionally biased region" description="Basic residues" evidence="3">
    <location>
        <begin position="181"/>
        <end position="208"/>
    </location>
</feature>
<dbReference type="InterPro" id="IPR031311">
    <property type="entry name" value="CHIT_BIND_RR_consensus"/>
</dbReference>
<keyword evidence="6" id="KW-1185">Reference proteome</keyword>
<organism evidence="5 6">
    <name type="scientific">Amphibalanus amphitrite</name>
    <name type="common">Striped barnacle</name>
    <name type="synonym">Balanus amphitrite</name>
    <dbReference type="NCBI Taxonomy" id="1232801"/>
    <lineage>
        <taxon>Eukaryota</taxon>
        <taxon>Metazoa</taxon>
        <taxon>Ecdysozoa</taxon>
        <taxon>Arthropoda</taxon>
        <taxon>Crustacea</taxon>
        <taxon>Multicrustacea</taxon>
        <taxon>Cirripedia</taxon>
        <taxon>Thoracica</taxon>
        <taxon>Thoracicalcarea</taxon>
        <taxon>Balanomorpha</taxon>
        <taxon>Balanoidea</taxon>
        <taxon>Balanidae</taxon>
        <taxon>Amphibalaninae</taxon>
        <taxon>Amphibalanus</taxon>
    </lineage>
</organism>
<dbReference type="Proteomes" id="UP000440578">
    <property type="component" value="Unassembled WGS sequence"/>
</dbReference>
<dbReference type="PANTHER" id="PTHR12236">
    <property type="entry name" value="STRUCTURAL CONTITUENT OF CUTICLE"/>
    <property type="match status" value="1"/>
</dbReference>
<protein>
    <submittedName>
        <fullName evidence="5">Adult-specific cuticular protein ACP-20</fullName>
    </submittedName>
</protein>
<feature type="region of interest" description="Disordered" evidence="3">
    <location>
        <begin position="163"/>
        <end position="208"/>
    </location>
</feature>
<evidence type="ECO:0000256" key="2">
    <source>
        <dbReference type="PROSITE-ProRule" id="PRU00497"/>
    </source>
</evidence>
<keyword evidence="4" id="KW-0732">Signal</keyword>